<evidence type="ECO:0000313" key="2">
    <source>
        <dbReference type="EMBL" id="EEE52773.1"/>
    </source>
</evidence>
<accession>B9GBW6</accession>
<dbReference type="AlphaFoldDB" id="B9GBW6"/>
<evidence type="ECO:0000256" key="1">
    <source>
        <dbReference type="SAM" id="MobiDB-lite"/>
    </source>
</evidence>
<dbReference type="EMBL" id="CM000149">
    <property type="protein sequence ID" value="EEE52773.1"/>
    <property type="molecule type" value="Genomic_DNA"/>
</dbReference>
<gene>
    <name evidence="2" type="ORF">OsJ_35226</name>
</gene>
<organism evidence="2">
    <name type="scientific">Oryza sativa subsp. japonica</name>
    <name type="common">Rice</name>
    <dbReference type="NCBI Taxonomy" id="39947"/>
    <lineage>
        <taxon>Eukaryota</taxon>
        <taxon>Viridiplantae</taxon>
        <taxon>Streptophyta</taxon>
        <taxon>Embryophyta</taxon>
        <taxon>Tracheophyta</taxon>
        <taxon>Spermatophyta</taxon>
        <taxon>Magnoliopsida</taxon>
        <taxon>Liliopsida</taxon>
        <taxon>Poales</taxon>
        <taxon>Poaceae</taxon>
        <taxon>BOP clade</taxon>
        <taxon>Oryzoideae</taxon>
        <taxon>Oryzeae</taxon>
        <taxon>Oryzinae</taxon>
        <taxon>Oryza</taxon>
        <taxon>Oryza sativa</taxon>
    </lineage>
</organism>
<sequence>MGGGPARGWRNRPDPCRRLDLAVEQPAAGLSGAAAVSGGGGSGVEALAAAAEETARSAPGSGGTAAGGGVWWRGWRRRRGRQGDGVDEVNLAASAADPAPGGLAVATVVATSSQRQRRRLLRRAVCAVCRRSSTTATRMPPFRSSTGRLRIPPLGPLEDPSPRYRSDEDWRTLRRLVSEFGYLSSIISWIYVERRGIRQEKTAFLDAIATLAYYVASWNLCFCRTYTKIKQGLLKNAANFSIGGHYPLHQLWDTASQLLGDRRSWASRCLLLLHTMHSKVAATTHVSFRVVHFQDLVYKSFGEIAVWLGGQYGIHDSWWDCGRSQTVKGCRPSLAK</sequence>
<reference evidence="2" key="2">
    <citation type="submission" date="2008-12" db="EMBL/GenBank/DDBJ databases">
        <title>Improved gene annotation of the rice (Oryza sativa) genomes.</title>
        <authorList>
            <person name="Wang J."/>
            <person name="Li R."/>
            <person name="Fan W."/>
            <person name="Huang Q."/>
            <person name="Zhang J."/>
            <person name="Zhou Y."/>
            <person name="Hu Y."/>
            <person name="Zi S."/>
            <person name="Li J."/>
            <person name="Ni P."/>
            <person name="Zheng H."/>
            <person name="Zhang Y."/>
            <person name="Zhao M."/>
            <person name="Hao Q."/>
            <person name="McDermott J."/>
            <person name="Samudrala R."/>
            <person name="Kristiansen K."/>
            <person name="Wong G.K.-S."/>
        </authorList>
    </citation>
    <scope>NUCLEOTIDE SEQUENCE</scope>
</reference>
<reference evidence="2" key="1">
    <citation type="journal article" date="2005" name="PLoS Biol.">
        <title>The genomes of Oryza sativa: a history of duplications.</title>
        <authorList>
            <person name="Yu J."/>
            <person name="Wang J."/>
            <person name="Lin W."/>
            <person name="Li S."/>
            <person name="Li H."/>
            <person name="Zhou J."/>
            <person name="Ni P."/>
            <person name="Dong W."/>
            <person name="Hu S."/>
            <person name="Zeng C."/>
            <person name="Zhang J."/>
            <person name="Zhang Y."/>
            <person name="Li R."/>
            <person name="Xu Z."/>
            <person name="Li S."/>
            <person name="Li X."/>
            <person name="Zheng H."/>
            <person name="Cong L."/>
            <person name="Lin L."/>
            <person name="Yin J."/>
            <person name="Geng J."/>
            <person name="Li G."/>
            <person name="Shi J."/>
            <person name="Liu J."/>
            <person name="Lv H."/>
            <person name="Li J."/>
            <person name="Wang J."/>
            <person name="Deng Y."/>
            <person name="Ran L."/>
            <person name="Shi X."/>
            <person name="Wang X."/>
            <person name="Wu Q."/>
            <person name="Li C."/>
            <person name="Ren X."/>
            <person name="Wang J."/>
            <person name="Wang X."/>
            <person name="Li D."/>
            <person name="Liu D."/>
            <person name="Zhang X."/>
            <person name="Ji Z."/>
            <person name="Zhao W."/>
            <person name="Sun Y."/>
            <person name="Zhang Z."/>
            <person name="Bao J."/>
            <person name="Han Y."/>
            <person name="Dong L."/>
            <person name="Ji J."/>
            <person name="Chen P."/>
            <person name="Wu S."/>
            <person name="Liu J."/>
            <person name="Xiao Y."/>
            <person name="Bu D."/>
            <person name="Tan J."/>
            <person name="Yang L."/>
            <person name="Ye C."/>
            <person name="Zhang J."/>
            <person name="Xu J."/>
            <person name="Zhou Y."/>
            <person name="Yu Y."/>
            <person name="Zhang B."/>
            <person name="Zhuang S."/>
            <person name="Wei H."/>
            <person name="Liu B."/>
            <person name="Lei M."/>
            <person name="Yu H."/>
            <person name="Li Y."/>
            <person name="Xu H."/>
            <person name="Wei S."/>
            <person name="He X."/>
            <person name="Fang L."/>
            <person name="Zhang Z."/>
            <person name="Zhang Y."/>
            <person name="Huang X."/>
            <person name="Su Z."/>
            <person name="Tong W."/>
            <person name="Li J."/>
            <person name="Tong Z."/>
            <person name="Li S."/>
            <person name="Ye J."/>
            <person name="Wang L."/>
            <person name="Fang L."/>
            <person name="Lei T."/>
            <person name="Chen C."/>
            <person name="Chen H."/>
            <person name="Xu Z."/>
            <person name="Li H."/>
            <person name="Huang H."/>
            <person name="Zhang F."/>
            <person name="Xu H."/>
            <person name="Li N."/>
            <person name="Zhao C."/>
            <person name="Li S."/>
            <person name="Dong L."/>
            <person name="Huang Y."/>
            <person name="Li L."/>
            <person name="Xi Y."/>
            <person name="Qi Q."/>
            <person name="Li W."/>
            <person name="Zhang B."/>
            <person name="Hu W."/>
            <person name="Zhang Y."/>
            <person name="Tian X."/>
            <person name="Jiao Y."/>
            <person name="Liang X."/>
            <person name="Jin J."/>
            <person name="Gao L."/>
            <person name="Zheng W."/>
            <person name="Hao B."/>
            <person name="Liu S."/>
            <person name="Wang W."/>
            <person name="Yuan L."/>
            <person name="Cao M."/>
            <person name="McDermott J."/>
            <person name="Samudrala R."/>
            <person name="Wang J."/>
            <person name="Wong G.K."/>
            <person name="Yang H."/>
        </authorList>
    </citation>
    <scope>NUCLEOTIDE SEQUENCE [LARGE SCALE GENOMIC DNA]</scope>
</reference>
<name>B9GBW6_ORYSJ</name>
<dbReference type="Proteomes" id="UP000007752">
    <property type="component" value="Chromosome 12"/>
</dbReference>
<protein>
    <submittedName>
        <fullName evidence="2">Uncharacterized protein</fullName>
    </submittedName>
</protein>
<feature type="region of interest" description="Disordered" evidence="1">
    <location>
        <begin position="137"/>
        <end position="158"/>
    </location>
</feature>
<proteinExistence type="predicted"/>